<dbReference type="InterPro" id="IPR006671">
    <property type="entry name" value="Cyclin_N"/>
</dbReference>
<feature type="domain" description="Cyclin N-terminal" evidence="2">
    <location>
        <begin position="221"/>
        <end position="334"/>
    </location>
</feature>
<dbReference type="Pfam" id="PF00134">
    <property type="entry name" value="Cyclin_N"/>
    <property type="match status" value="1"/>
</dbReference>
<evidence type="ECO:0000313" key="3">
    <source>
        <dbReference type="EMBL" id="GBE59495.1"/>
    </source>
</evidence>
<dbReference type="Proteomes" id="UP000236319">
    <property type="component" value="Unassembled WGS sequence"/>
</dbReference>
<proteinExistence type="predicted"/>
<keyword evidence="4" id="KW-1185">Reference proteome</keyword>
<dbReference type="AlphaFoldDB" id="A0A2H6K920"/>
<feature type="region of interest" description="Disordered" evidence="1">
    <location>
        <begin position="361"/>
        <end position="472"/>
    </location>
</feature>
<dbReference type="EMBL" id="BDSA01000001">
    <property type="protein sequence ID" value="GBE59495.1"/>
    <property type="molecule type" value="Genomic_DNA"/>
</dbReference>
<dbReference type="Gene3D" id="1.10.472.10">
    <property type="entry name" value="Cyclin-like"/>
    <property type="match status" value="1"/>
</dbReference>
<dbReference type="GeneID" id="39873265"/>
<feature type="compositionally biased region" description="Polar residues" evidence="1">
    <location>
        <begin position="364"/>
        <end position="392"/>
    </location>
</feature>
<sequence>MARQVYRNRGEGTYGLRQYETAPLLTQNASVDVHEFKEARLMDLHGRMLEVYQRVNDCFSSAFALNHCESLTFDVVEYRSRSYYLLSHLPCFEEMQGMNQVAGLWSDLFQTELSMLSNPLLLDKNIAIAKRMKHHYLTRDHPPPSASQRLQASPALTEVQASALDYTPVTDDSSVEPAVMSVLNNLVTFNERLSKDCSEDRTYYDKLREGLIFIRESELLRRSPIGARDRGKALPFLKRLCQSFDTDKCTLNLSMLFLDFYLETVVAREDFHDTEDDSRVLRIAAAAYLLACALREHWTDISSDSYLERASQMVNGVFTPQDIMATQLDILQTMPRGFTSMYTTMEYGIFFLANIKGNYKPPRTHTSTPSNPSKSSGQSNPTMRRGSSSEDTSAYIRDYRLRRALNSPNDSDATMPSGSSTESTNGFPRPSTSRFGSSYDTNRTTNAPFRQPTDRLSTLPVNETEPSASSAPQGMARSLALRDYLLLEMAFRYMVENGGFAFLYHCLIKWDDMYIARNWNLFIPPSRMAAVLIFHFFAEFCGVDWQKDVVWCRRFCFRVLRMLYDCDVALWYQMFQESIRKWTNSVAQSSTRLGEMALLLELSGQKFRAAEATLHTFWSKLLFDYTERGGELTDLEHVSLKSALPAVYQLMTHK</sequence>
<dbReference type="OrthoDB" id="365071at2759"/>
<organism evidence="3 4">
    <name type="scientific">Babesia ovata</name>
    <dbReference type="NCBI Taxonomy" id="189622"/>
    <lineage>
        <taxon>Eukaryota</taxon>
        <taxon>Sar</taxon>
        <taxon>Alveolata</taxon>
        <taxon>Apicomplexa</taxon>
        <taxon>Aconoidasida</taxon>
        <taxon>Piroplasmida</taxon>
        <taxon>Babesiidae</taxon>
        <taxon>Babesia</taxon>
    </lineage>
</organism>
<dbReference type="VEuPathDB" id="PiroplasmaDB:BOVATA_009880"/>
<feature type="compositionally biased region" description="Polar residues" evidence="1">
    <location>
        <begin position="406"/>
        <end position="472"/>
    </location>
</feature>
<dbReference type="InterPro" id="IPR036915">
    <property type="entry name" value="Cyclin-like_sf"/>
</dbReference>
<dbReference type="SUPFAM" id="SSF47954">
    <property type="entry name" value="Cyclin-like"/>
    <property type="match status" value="1"/>
</dbReference>
<evidence type="ECO:0000259" key="2">
    <source>
        <dbReference type="Pfam" id="PF00134"/>
    </source>
</evidence>
<name>A0A2H6K920_9APIC</name>
<dbReference type="RefSeq" id="XP_028865738.1">
    <property type="nucleotide sequence ID" value="XM_029009905.1"/>
</dbReference>
<gene>
    <name evidence="3" type="ORF">BOVATA_009880</name>
</gene>
<reference evidence="3 4" key="1">
    <citation type="journal article" date="2017" name="BMC Genomics">
        <title>Whole-genome assembly of Babesia ovata and comparative genomics between closely related pathogens.</title>
        <authorList>
            <person name="Yamagishi J."/>
            <person name="Asada M."/>
            <person name="Hakimi H."/>
            <person name="Tanaka T.Q."/>
            <person name="Sugimoto C."/>
            <person name="Kawazu S."/>
        </authorList>
    </citation>
    <scope>NUCLEOTIDE SEQUENCE [LARGE SCALE GENOMIC DNA]</scope>
    <source>
        <strain evidence="3 4">Miyake</strain>
    </source>
</reference>
<comment type="caution">
    <text evidence="3">The sequence shown here is derived from an EMBL/GenBank/DDBJ whole genome shotgun (WGS) entry which is preliminary data.</text>
</comment>
<evidence type="ECO:0000313" key="4">
    <source>
        <dbReference type="Proteomes" id="UP000236319"/>
    </source>
</evidence>
<protein>
    <submittedName>
        <fullName evidence="3">Amine-terminal domain cyclin, putative</fullName>
    </submittedName>
</protein>
<accession>A0A2H6K920</accession>
<evidence type="ECO:0000256" key="1">
    <source>
        <dbReference type="SAM" id="MobiDB-lite"/>
    </source>
</evidence>